<organism evidence="1 2">
    <name type="scientific">Nelumbo nucifera</name>
    <name type="common">Sacred lotus</name>
    <dbReference type="NCBI Taxonomy" id="4432"/>
    <lineage>
        <taxon>Eukaryota</taxon>
        <taxon>Viridiplantae</taxon>
        <taxon>Streptophyta</taxon>
        <taxon>Embryophyta</taxon>
        <taxon>Tracheophyta</taxon>
        <taxon>Spermatophyta</taxon>
        <taxon>Magnoliopsida</taxon>
        <taxon>Proteales</taxon>
        <taxon>Nelumbonaceae</taxon>
        <taxon>Nelumbo</taxon>
    </lineage>
</organism>
<dbReference type="AlphaFoldDB" id="A0A1U8A1S1"/>
<dbReference type="Proteomes" id="UP000189703">
    <property type="component" value="Unplaced"/>
</dbReference>
<evidence type="ECO:0000313" key="1">
    <source>
        <dbReference type="Proteomes" id="UP000189703"/>
    </source>
</evidence>
<proteinExistence type="predicted"/>
<keyword evidence="1" id="KW-1185">Reference proteome</keyword>
<dbReference type="InParanoid" id="A0A1U8A1S1"/>
<accession>A0A1U8A1S1</accession>
<reference evidence="2" key="1">
    <citation type="submission" date="2025-08" db="UniProtKB">
        <authorList>
            <consortium name="RefSeq"/>
        </authorList>
    </citation>
    <scope>IDENTIFICATION</scope>
</reference>
<dbReference type="KEGG" id="nnu:104596204"/>
<dbReference type="RefSeq" id="XP_010255573.1">
    <property type="nucleotide sequence ID" value="XM_010257271.2"/>
</dbReference>
<gene>
    <name evidence="2" type="primary">LOC104596204</name>
</gene>
<evidence type="ECO:0000313" key="2">
    <source>
        <dbReference type="RefSeq" id="XP_010255573.1"/>
    </source>
</evidence>
<sequence>MVFFSVWLEKARYTKRKYLKKALKAPAPIEAYDLFELSSFLCILTKIRKVVDQNLLHSPFQSVRATLPPVTTEKNRRSLANECIHACVLIYQRHHERFLHKSACSTSTMVIELSKSHRMKLGRLWQCKIALRLSETRPMVYRGLWQR</sequence>
<dbReference type="GeneID" id="104596204"/>
<name>A0A1U8A1S1_NELNU</name>
<protein>
    <submittedName>
        <fullName evidence="2">Uncharacterized protein LOC104596204</fullName>
    </submittedName>
</protein>